<feature type="domain" description="ZZ-type" evidence="12">
    <location>
        <begin position="149"/>
        <end position="201"/>
    </location>
</feature>
<keyword evidence="3" id="KW-0677">Repeat</keyword>
<evidence type="ECO:0000256" key="2">
    <source>
        <dbReference type="ARBA" id="ARBA00022723"/>
    </source>
</evidence>
<keyword evidence="4 9" id="KW-0863">Zinc-finger</keyword>
<dbReference type="PANTHER" id="PTHR23055:SF188">
    <property type="entry name" value="EF-HAND DOMAIN-CONTAINING PROTEIN"/>
    <property type="match status" value="1"/>
</dbReference>
<accession>A0A7M5UGK1</accession>
<keyword evidence="8" id="KW-0599">Photoprotein</keyword>
<dbReference type="PANTHER" id="PTHR23055">
    <property type="entry name" value="CALCIUM BINDING PROTEINS"/>
    <property type="match status" value="1"/>
</dbReference>
<feature type="region of interest" description="Disordered" evidence="10">
    <location>
        <begin position="46"/>
        <end position="86"/>
    </location>
</feature>
<dbReference type="GO" id="GO:0005509">
    <property type="term" value="F:calcium ion binding"/>
    <property type="evidence" value="ECO:0007669"/>
    <property type="project" value="InterPro"/>
</dbReference>
<feature type="domain" description="EF-hand" evidence="13">
    <location>
        <begin position="448"/>
        <end position="483"/>
    </location>
</feature>
<dbReference type="InterPro" id="IPR002048">
    <property type="entry name" value="EF_hand_dom"/>
</dbReference>
<dbReference type="Pfam" id="PF00569">
    <property type="entry name" value="ZZ"/>
    <property type="match status" value="1"/>
</dbReference>
<dbReference type="PROSITE" id="PS50222">
    <property type="entry name" value="EF_HAND_2"/>
    <property type="match status" value="3"/>
</dbReference>
<evidence type="ECO:0000256" key="10">
    <source>
        <dbReference type="SAM" id="MobiDB-lite"/>
    </source>
</evidence>
<dbReference type="OrthoDB" id="2122982at2759"/>
<dbReference type="GeneID" id="136809622"/>
<keyword evidence="2" id="KW-0479">Metal-binding</keyword>
<name>A0A7M5UGK1_9CNID</name>
<keyword evidence="11" id="KW-0812">Transmembrane</keyword>
<evidence type="ECO:0000259" key="12">
    <source>
        <dbReference type="PROSITE" id="PS50135"/>
    </source>
</evidence>
<dbReference type="SMART" id="SM00291">
    <property type="entry name" value="ZnF_ZZ"/>
    <property type="match status" value="1"/>
</dbReference>
<dbReference type="RefSeq" id="XP_066922267.1">
    <property type="nucleotide sequence ID" value="XM_067066166.1"/>
</dbReference>
<evidence type="ECO:0000256" key="8">
    <source>
        <dbReference type="ARBA" id="ARBA00023262"/>
    </source>
</evidence>
<dbReference type="InterPro" id="IPR018247">
    <property type="entry name" value="EF_Hand_1_Ca_BS"/>
</dbReference>
<dbReference type="SUPFAM" id="SSF57850">
    <property type="entry name" value="RING/U-box"/>
    <property type="match status" value="1"/>
</dbReference>
<dbReference type="Proteomes" id="UP000594262">
    <property type="component" value="Unplaced"/>
</dbReference>
<dbReference type="EnsemblMetazoa" id="CLYHEMT010317.1">
    <property type="protein sequence ID" value="CLYHEMP010317.1"/>
    <property type="gene ID" value="CLYHEMG010317"/>
</dbReference>
<dbReference type="PROSITE" id="PS50135">
    <property type="entry name" value="ZF_ZZ_2"/>
    <property type="match status" value="1"/>
</dbReference>
<evidence type="ECO:0000256" key="4">
    <source>
        <dbReference type="ARBA" id="ARBA00022771"/>
    </source>
</evidence>
<dbReference type="PRINTS" id="PR00450">
    <property type="entry name" value="RECOVERIN"/>
</dbReference>
<keyword evidence="7" id="KW-0455">Luminescence</keyword>
<evidence type="ECO:0000259" key="13">
    <source>
        <dbReference type="PROSITE" id="PS50222"/>
    </source>
</evidence>
<evidence type="ECO:0000256" key="5">
    <source>
        <dbReference type="ARBA" id="ARBA00022833"/>
    </source>
</evidence>
<evidence type="ECO:0000256" key="9">
    <source>
        <dbReference type="PROSITE-ProRule" id="PRU00228"/>
    </source>
</evidence>
<dbReference type="Gene3D" id="3.30.60.90">
    <property type="match status" value="1"/>
</dbReference>
<dbReference type="Pfam" id="PF13202">
    <property type="entry name" value="EF-hand_5"/>
    <property type="match status" value="2"/>
</dbReference>
<dbReference type="SUPFAM" id="SSF47473">
    <property type="entry name" value="EF-hand"/>
    <property type="match status" value="1"/>
</dbReference>
<evidence type="ECO:0000313" key="15">
    <source>
        <dbReference type="Proteomes" id="UP000594262"/>
    </source>
</evidence>
<dbReference type="InterPro" id="IPR043145">
    <property type="entry name" value="Znf_ZZ_sf"/>
</dbReference>
<dbReference type="Gene3D" id="1.10.238.10">
    <property type="entry name" value="EF-hand"/>
    <property type="match status" value="2"/>
</dbReference>
<evidence type="ECO:0000256" key="6">
    <source>
        <dbReference type="ARBA" id="ARBA00022837"/>
    </source>
</evidence>
<dbReference type="AlphaFoldDB" id="A0A7M5UGK1"/>
<comment type="similarity">
    <text evidence="1">Belongs to the aequorin family.</text>
</comment>
<feature type="domain" description="EF-hand" evidence="13">
    <location>
        <begin position="313"/>
        <end position="348"/>
    </location>
</feature>
<dbReference type="GO" id="GO:0008218">
    <property type="term" value="P:bioluminescence"/>
    <property type="evidence" value="ECO:0007669"/>
    <property type="project" value="UniProtKB-KW"/>
</dbReference>
<evidence type="ECO:0000256" key="11">
    <source>
        <dbReference type="SAM" id="Phobius"/>
    </source>
</evidence>
<proteinExistence type="inferred from homology"/>
<protein>
    <submittedName>
        <fullName evidence="14">Uncharacterized protein</fullName>
    </submittedName>
</protein>
<keyword evidence="6" id="KW-0106">Calcium</keyword>
<evidence type="ECO:0000256" key="7">
    <source>
        <dbReference type="ARBA" id="ARBA00023223"/>
    </source>
</evidence>
<dbReference type="PROSITE" id="PS01357">
    <property type="entry name" value="ZF_ZZ_1"/>
    <property type="match status" value="1"/>
</dbReference>
<dbReference type="CDD" id="cd00051">
    <property type="entry name" value="EFh"/>
    <property type="match status" value="1"/>
</dbReference>
<dbReference type="InterPro" id="IPR000433">
    <property type="entry name" value="Znf_ZZ"/>
</dbReference>
<sequence length="494" mass="55003">MSFETTTTITTLNIKELNLSNVVLGAVVGAGGMLVAMKVYTLVKKRKKKKSSPKHHLLTPTRQSVRTPQLPSLIRSPDPPNTIESGLERNQSLDLLGQEFFNEEAIPPEEVSTPKTPTSTATSSEDVQTLLTLLYKIGEAQSRRENTLHRGISCNICSANPLNGVRFKCLNCVDYDVCSRCEPSCDHDLTHVFVKIAIPIPPLANPRTTLLPVFYPGKKSITGSLKWEEAVALRERTHFDTTHIEVLYEQYKSLCSSKDVGITKDTFLSCLGPLSTKKNLVVEQLFSFYDADSDGFINFSDFVNGMSVLSKGTKAERMKYIFKGYDLDKDGFVSKDDLQQMLRAYHQLSMELVRDVVRSCEEEMMASYDDGGNRPISAVFNAPIPDSVSMNRQSSAQSLSASKHSESLSAEPAALTPYDNSPSSVVLTNRKNTQYERFSAVEAMTQDAIVELVDQIIQKADLDRDGKLSESEFYQYAVTDNSLLCWFEAIDTVF</sequence>
<dbReference type="Pfam" id="PF13405">
    <property type="entry name" value="EF-hand_6"/>
    <property type="match status" value="1"/>
</dbReference>
<evidence type="ECO:0000313" key="14">
    <source>
        <dbReference type="EnsemblMetazoa" id="CLYHEMP010317.1"/>
    </source>
</evidence>
<keyword evidence="11" id="KW-1133">Transmembrane helix</keyword>
<dbReference type="GO" id="GO:0008270">
    <property type="term" value="F:zinc ion binding"/>
    <property type="evidence" value="ECO:0007669"/>
    <property type="project" value="UniProtKB-KW"/>
</dbReference>
<evidence type="ECO:0000256" key="1">
    <source>
        <dbReference type="ARBA" id="ARBA00007828"/>
    </source>
</evidence>
<feature type="transmembrane region" description="Helical" evidence="11">
    <location>
        <begin position="22"/>
        <end position="43"/>
    </location>
</feature>
<dbReference type="SMART" id="SM00054">
    <property type="entry name" value="EFh"/>
    <property type="match status" value="3"/>
</dbReference>
<feature type="compositionally biased region" description="Basic residues" evidence="10">
    <location>
        <begin position="46"/>
        <end position="57"/>
    </location>
</feature>
<dbReference type="InterPro" id="IPR011992">
    <property type="entry name" value="EF-hand-dom_pair"/>
</dbReference>
<keyword evidence="11" id="KW-0472">Membrane</keyword>
<dbReference type="PROSITE" id="PS00018">
    <property type="entry name" value="EF_HAND_1"/>
    <property type="match status" value="3"/>
</dbReference>
<feature type="domain" description="EF-hand" evidence="13">
    <location>
        <begin position="277"/>
        <end position="312"/>
    </location>
</feature>
<evidence type="ECO:0000256" key="3">
    <source>
        <dbReference type="ARBA" id="ARBA00022737"/>
    </source>
</evidence>
<feature type="compositionally biased region" description="Polar residues" evidence="10">
    <location>
        <begin position="60"/>
        <end position="70"/>
    </location>
</feature>
<dbReference type="CDD" id="cd02340">
    <property type="entry name" value="ZZ_NBR1_like"/>
    <property type="match status" value="1"/>
</dbReference>
<keyword evidence="15" id="KW-1185">Reference proteome</keyword>
<keyword evidence="5" id="KW-0862">Zinc</keyword>
<organism evidence="14 15">
    <name type="scientific">Clytia hemisphaerica</name>
    <dbReference type="NCBI Taxonomy" id="252671"/>
    <lineage>
        <taxon>Eukaryota</taxon>
        <taxon>Metazoa</taxon>
        <taxon>Cnidaria</taxon>
        <taxon>Hydrozoa</taxon>
        <taxon>Hydroidolina</taxon>
        <taxon>Leptothecata</taxon>
        <taxon>Obeliida</taxon>
        <taxon>Clytiidae</taxon>
        <taxon>Clytia</taxon>
    </lineage>
</organism>
<dbReference type="InterPro" id="IPR028846">
    <property type="entry name" value="Recoverin"/>
</dbReference>
<reference evidence="14" key="1">
    <citation type="submission" date="2021-01" db="UniProtKB">
        <authorList>
            <consortium name="EnsemblMetazoa"/>
        </authorList>
    </citation>
    <scope>IDENTIFICATION</scope>
</reference>